<gene>
    <name evidence="2" type="ORF">A8C75_08910</name>
</gene>
<evidence type="ECO:0008006" key="4">
    <source>
        <dbReference type="Google" id="ProtNLM"/>
    </source>
</evidence>
<reference evidence="3" key="1">
    <citation type="submission" date="2016-05" db="EMBL/GenBank/DDBJ databases">
        <authorList>
            <person name="Baek K."/>
            <person name="Yang S.-J."/>
        </authorList>
    </citation>
    <scope>NUCLEOTIDE SEQUENCE [LARGE SCALE GENOMIC DNA]</scope>
    <source>
        <strain evidence="3">ST58-10</strain>
    </source>
</reference>
<feature type="transmembrane region" description="Helical" evidence="1">
    <location>
        <begin position="95"/>
        <end position="116"/>
    </location>
</feature>
<dbReference type="AlphaFoldDB" id="A0A1A9EXX6"/>
<dbReference type="KEGG" id="mars:A8C75_08910"/>
<dbReference type="OrthoDB" id="6900867at2"/>
<evidence type="ECO:0000313" key="2">
    <source>
        <dbReference type="EMBL" id="ANG62590.1"/>
    </source>
</evidence>
<evidence type="ECO:0000256" key="1">
    <source>
        <dbReference type="SAM" id="Phobius"/>
    </source>
</evidence>
<dbReference type="Proteomes" id="UP000078070">
    <property type="component" value="Chromosome"/>
</dbReference>
<dbReference type="RefSeq" id="WP_067380926.1">
    <property type="nucleotide sequence ID" value="NZ_CP015839.1"/>
</dbReference>
<accession>A0A1A9EXX6</accession>
<keyword evidence="1" id="KW-0812">Transmembrane</keyword>
<feature type="transmembrane region" description="Helical" evidence="1">
    <location>
        <begin position="14"/>
        <end position="42"/>
    </location>
</feature>
<name>A0A1A9EXX6_9GAMM</name>
<reference evidence="2 3" key="2">
    <citation type="journal article" date="2018" name="Int. J. Syst. Evol. Microbiol.">
        <title>Marinobacterium aestuarii sp. nov., a benzene-degrading marine bacterium isolated from estuary sediment.</title>
        <authorList>
            <person name="Bae S.S."/>
            <person name="Jung J."/>
            <person name="Chung D."/>
            <person name="Baek K."/>
        </authorList>
    </citation>
    <scope>NUCLEOTIDE SEQUENCE [LARGE SCALE GENOMIC DNA]</scope>
    <source>
        <strain evidence="2 3">ST58-10</strain>
    </source>
</reference>
<keyword evidence="1" id="KW-0472">Membrane</keyword>
<dbReference type="EMBL" id="CP015839">
    <property type="protein sequence ID" value="ANG62590.1"/>
    <property type="molecule type" value="Genomic_DNA"/>
</dbReference>
<organism evidence="2 3">
    <name type="scientific">Marinobacterium aestuarii</name>
    <dbReference type="NCBI Taxonomy" id="1821621"/>
    <lineage>
        <taxon>Bacteria</taxon>
        <taxon>Pseudomonadati</taxon>
        <taxon>Pseudomonadota</taxon>
        <taxon>Gammaproteobacteria</taxon>
        <taxon>Oceanospirillales</taxon>
        <taxon>Oceanospirillaceae</taxon>
        <taxon>Marinobacterium</taxon>
    </lineage>
</organism>
<sequence length="194" mass="21991">MTNQPLNSSDQSKILIFGLLMLPSLGFLVGVIPALFLVFGIFMMKKNEDFSHVATAVRNFRGYVSLILIACLIVAAYSATTLNEEDYWDRQDEELYFSLAFAGTCIAYLIFVKFLFINPLDRHSEWVEINGIFSRKPKSPTESVALGEVDIIKGEKLKQYSVADELIKWAKLKEDGHISEGEFNEARKKLLKRA</sequence>
<feature type="transmembrane region" description="Helical" evidence="1">
    <location>
        <begin position="63"/>
        <end position="83"/>
    </location>
</feature>
<protein>
    <recommendedName>
        <fullName evidence="4">SHOCT domain-containing protein</fullName>
    </recommendedName>
</protein>
<evidence type="ECO:0000313" key="3">
    <source>
        <dbReference type="Proteomes" id="UP000078070"/>
    </source>
</evidence>
<proteinExistence type="predicted"/>
<keyword evidence="1" id="KW-1133">Transmembrane helix</keyword>
<keyword evidence="3" id="KW-1185">Reference proteome</keyword>